<sequence>MSDFPALENFLSAYFHQDWRSEHDTADAVAAYFVDSEDDEQVAEVRADLARLSAQGLDEVALANRLRALGSEYDPSLDGQTWQGWLETLRERFA</sequence>
<accession>A0ABP7M4P0</accession>
<name>A0ABP7M4P0_9GAMM</name>
<keyword evidence="3" id="KW-1185">Reference proteome</keyword>
<organism evidence="2 3">
    <name type="scientific">Luteimonas lutimaris</name>
    <dbReference type="NCBI Taxonomy" id="698645"/>
    <lineage>
        <taxon>Bacteria</taxon>
        <taxon>Pseudomonadati</taxon>
        <taxon>Pseudomonadota</taxon>
        <taxon>Gammaproteobacteria</taxon>
        <taxon>Lysobacterales</taxon>
        <taxon>Lysobacteraceae</taxon>
        <taxon>Luteimonas</taxon>
    </lineage>
</organism>
<proteinExistence type="predicted"/>
<dbReference type="InterPro" id="IPR041129">
    <property type="entry name" value="CdiI_2"/>
</dbReference>
<dbReference type="RefSeq" id="WP_344758376.1">
    <property type="nucleotide sequence ID" value="NZ_BAAAZU010000003.1"/>
</dbReference>
<dbReference type="Proteomes" id="UP001501727">
    <property type="component" value="Unassembled WGS sequence"/>
</dbReference>
<comment type="caution">
    <text evidence="2">The sequence shown here is derived from an EMBL/GenBank/DDBJ whole genome shotgun (WGS) entry which is preliminary data.</text>
</comment>
<feature type="domain" description="CdiI immunity protein" evidence="1">
    <location>
        <begin position="4"/>
        <end position="93"/>
    </location>
</feature>
<evidence type="ECO:0000313" key="2">
    <source>
        <dbReference type="EMBL" id="GAA3915046.1"/>
    </source>
</evidence>
<evidence type="ECO:0000313" key="3">
    <source>
        <dbReference type="Proteomes" id="UP001501727"/>
    </source>
</evidence>
<gene>
    <name evidence="2" type="ORF">GCM10022229_05190</name>
</gene>
<dbReference type="Pfam" id="PF18593">
    <property type="entry name" value="CdiI_2"/>
    <property type="match status" value="1"/>
</dbReference>
<reference evidence="3" key="1">
    <citation type="journal article" date="2019" name="Int. J. Syst. Evol. Microbiol.">
        <title>The Global Catalogue of Microorganisms (GCM) 10K type strain sequencing project: providing services to taxonomists for standard genome sequencing and annotation.</title>
        <authorList>
            <consortium name="The Broad Institute Genomics Platform"/>
            <consortium name="The Broad Institute Genome Sequencing Center for Infectious Disease"/>
            <person name="Wu L."/>
            <person name="Ma J."/>
        </authorList>
    </citation>
    <scope>NUCLEOTIDE SEQUENCE [LARGE SCALE GENOMIC DNA]</scope>
    <source>
        <strain evidence="3">JCM 16916</strain>
    </source>
</reference>
<evidence type="ECO:0000259" key="1">
    <source>
        <dbReference type="Pfam" id="PF18593"/>
    </source>
</evidence>
<dbReference type="EMBL" id="BAAAZU010000003">
    <property type="protein sequence ID" value="GAA3915046.1"/>
    <property type="molecule type" value="Genomic_DNA"/>
</dbReference>
<protein>
    <recommendedName>
        <fullName evidence="1">CdiI immunity protein domain-containing protein</fullName>
    </recommendedName>
</protein>